<proteinExistence type="predicted"/>
<evidence type="ECO:0000313" key="2">
    <source>
        <dbReference type="EMBL" id="CAI2384365.1"/>
    </source>
</evidence>
<evidence type="ECO:0000256" key="1">
    <source>
        <dbReference type="SAM" id="MobiDB-lite"/>
    </source>
</evidence>
<name>A0AAD2D9C3_EUPCR</name>
<organism evidence="2 3">
    <name type="scientific">Euplotes crassus</name>
    <dbReference type="NCBI Taxonomy" id="5936"/>
    <lineage>
        <taxon>Eukaryota</taxon>
        <taxon>Sar</taxon>
        <taxon>Alveolata</taxon>
        <taxon>Ciliophora</taxon>
        <taxon>Intramacronucleata</taxon>
        <taxon>Spirotrichea</taxon>
        <taxon>Hypotrichia</taxon>
        <taxon>Euplotida</taxon>
        <taxon>Euplotidae</taxon>
        <taxon>Moneuplotes</taxon>
    </lineage>
</organism>
<feature type="compositionally biased region" description="Polar residues" evidence="1">
    <location>
        <begin position="58"/>
        <end position="67"/>
    </location>
</feature>
<feature type="region of interest" description="Disordered" evidence="1">
    <location>
        <begin position="81"/>
        <end position="101"/>
    </location>
</feature>
<keyword evidence="3" id="KW-1185">Reference proteome</keyword>
<comment type="caution">
    <text evidence="2">The sequence shown here is derived from an EMBL/GenBank/DDBJ whole genome shotgun (WGS) entry which is preliminary data.</text>
</comment>
<dbReference type="Proteomes" id="UP001295684">
    <property type="component" value="Unassembled WGS sequence"/>
</dbReference>
<accession>A0AAD2D9C3</accession>
<reference evidence="2" key="1">
    <citation type="submission" date="2023-07" db="EMBL/GenBank/DDBJ databases">
        <authorList>
            <consortium name="AG Swart"/>
            <person name="Singh M."/>
            <person name="Singh A."/>
            <person name="Seah K."/>
            <person name="Emmerich C."/>
        </authorList>
    </citation>
    <scope>NUCLEOTIDE SEQUENCE</scope>
    <source>
        <strain evidence="2">DP1</strain>
    </source>
</reference>
<protein>
    <submittedName>
        <fullName evidence="2">Uncharacterized protein</fullName>
    </submittedName>
</protein>
<dbReference type="AlphaFoldDB" id="A0AAD2D9C3"/>
<gene>
    <name evidence="2" type="ORF">ECRASSUSDP1_LOCUS25890</name>
</gene>
<dbReference type="EMBL" id="CAMPGE010026694">
    <property type="protein sequence ID" value="CAI2384365.1"/>
    <property type="molecule type" value="Genomic_DNA"/>
</dbReference>
<feature type="compositionally biased region" description="Polar residues" evidence="1">
    <location>
        <begin position="24"/>
        <end position="46"/>
    </location>
</feature>
<feature type="region of interest" description="Disordered" evidence="1">
    <location>
        <begin position="24"/>
        <end position="67"/>
    </location>
</feature>
<evidence type="ECO:0000313" key="3">
    <source>
        <dbReference type="Proteomes" id="UP001295684"/>
    </source>
</evidence>
<sequence length="214" mass="24905">MGNEYSCCNNKRQSPQPIDLESCISNQNQEETSKNQKWTNNRSSAQEIKKTKNEGNPKLSQSHYNAQSNLKRKKLGNFNSKVSQKRNCYEESKKQKKHNYTAEKQISKKDMMSKKTGKNSFCTFAKEETSNMESRTNNDFYKSCNTLNFSRQTSIMSTDIIYEEMIDESKKMRKRYTYKKFSSGAKHASTMYTKIDRKKAVCCNNAISKSFKLL</sequence>